<accession>A0A6J5QV98</accession>
<gene>
    <name evidence="1" type="ORF">UFOVP1122_22</name>
</gene>
<protein>
    <submittedName>
        <fullName evidence="1">Uncharacterized protein</fullName>
    </submittedName>
</protein>
<sequence length="38" mass="4257">MAQIEAERWLERIADTPGMGVYPENVLGPLWSENAKPS</sequence>
<proteinExistence type="predicted"/>
<name>A0A6J5QV98_9CAUD</name>
<reference evidence="1" key="1">
    <citation type="submission" date="2020-05" db="EMBL/GenBank/DDBJ databases">
        <authorList>
            <person name="Chiriac C."/>
            <person name="Salcher M."/>
            <person name="Ghai R."/>
            <person name="Kavagutti S V."/>
        </authorList>
    </citation>
    <scope>NUCLEOTIDE SEQUENCE</scope>
</reference>
<dbReference type="EMBL" id="LR797061">
    <property type="protein sequence ID" value="CAB4184675.1"/>
    <property type="molecule type" value="Genomic_DNA"/>
</dbReference>
<organism evidence="1">
    <name type="scientific">uncultured Caudovirales phage</name>
    <dbReference type="NCBI Taxonomy" id="2100421"/>
    <lineage>
        <taxon>Viruses</taxon>
        <taxon>Duplodnaviria</taxon>
        <taxon>Heunggongvirae</taxon>
        <taxon>Uroviricota</taxon>
        <taxon>Caudoviricetes</taxon>
        <taxon>Peduoviridae</taxon>
        <taxon>Maltschvirus</taxon>
        <taxon>Maltschvirus maltsch</taxon>
    </lineage>
</organism>
<evidence type="ECO:0000313" key="1">
    <source>
        <dbReference type="EMBL" id="CAB4184675.1"/>
    </source>
</evidence>